<feature type="compositionally biased region" description="Basic and acidic residues" evidence="2">
    <location>
        <begin position="550"/>
        <end position="562"/>
    </location>
</feature>
<feature type="region of interest" description="Disordered" evidence="2">
    <location>
        <begin position="1"/>
        <end position="21"/>
    </location>
</feature>
<dbReference type="EMBL" id="JPKZ01002568">
    <property type="protein sequence ID" value="KHN76102.1"/>
    <property type="molecule type" value="Genomic_DNA"/>
</dbReference>
<accession>A0A0B2V3S3</accession>
<dbReference type="SUPFAM" id="SSF50156">
    <property type="entry name" value="PDZ domain-like"/>
    <property type="match status" value="1"/>
</dbReference>
<comment type="caution">
    <text evidence="4">The sequence shown here is derived from an EMBL/GenBank/DDBJ whole genome shotgun (WGS) entry which is preliminary data.</text>
</comment>
<organism evidence="4 5">
    <name type="scientific">Toxocara canis</name>
    <name type="common">Canine roundworm</name>
    <dbReference type="NCBI Taxonomy" id="6265"/>
    <lineage>
        <taxon>Eukaryota</taxon>
        <taxon>Metazoa</taxon>
        <taxon>Ecdysozoa</taxon>
        <taxon>Nematoda</taxon>
        <taxon>Chromadorea</taxon>
        <taxon>Rhabditida</taxon>
        <taxon>Spirurina</taxon>
        <taxon>Ascaridomorpha</taxon>
        <taxon>Ascaridoidea</taxon>
        <taxon>Toxocaridae</taxon>
        <taxon>Toxocara</taxon>
    </lineage>
</organism>
<feature type="domain" description="PDZ" evidence="3">
    <location>
        <begin position="44"/>
        <end position="128"/>
    </location>
</feature>
<dbReference type="SMART" id="SM00228">
    <property type="entry name" value="PDZ"/>
    <property type="match status" value="1"/>
</dbReference>
<sequence length="663" mass="75479">MDEQVCVGTQTDPVSSDDEDHNVSEHMDEYFEGGCEVNALEYEEVVLKRSSSRHRLGLTLCYGATDDNDTDIFISEIEAGSTADLDGRLRAGDQILQVNGEAIHSRLDAIEQFRSNRREITILLARTPQFLKGCTSRLLNTTTSMAITHRHTKENAHHSTVELILVSAAQYRRESPNINAFIVHTPELPRQRPERTVSHLSTTDCKICDFTIEAHAVEEDYELNCDRNDIAEMGTASHEDDRGTFTDANSINSAFEKDSGLSRLTDSDAEILPPPVDIAKDSSPRQNTFSSEVIVDTNKRKIRRCGSDASLERELASLHREMETIRLECDRLISKHNSAERRVAQQVAKANSLMNTIGELSRGDEVQRRTDDTSSAYNTGGESCRSTPLKSDYSRPMCSKNSAVQACRVPIKRVYHPLDEAATTNYEALSQLPSTSQPHVKFRLPQYSVVLRESSFKKKNTACSSSRKDSCCRTNSYKPGDTMYTSPEKLAETIALQQRLLRQAMLEQANMLKPHGTENDNNDEPFEWKIKRRSDGTRYITKRPVRNRLLKEREEQLNKERTGMSTDDDAMSELKTGRFWSREERKKHLERAKERKMRQHQMLAERQQRPSDQMIVQLSHKKMMRRKGQLLFDKFTTIQEFLAHGNRDPSNRSIDGILSVTTV</sequence>
<keyword evidence="5" id="KW-1185">Reference proteome</keyword>
<dbReference type="PROSITE" id="PS50106">
    <property type="entry name" value="PDZ"/>
    <property type="match status" value="1"/>
</dbReference>
<gene>
    <name evidence="4" type="primary">Pdzrn3</name>
    <name evidence="4" type="ORF">Tcan_14108</name>
</gene>
<reference evidence="4 5" key="1">
    <citation type="submission" date="2014-11" db="EMBL/GenBank/DDBJ databases">
        <title>Genetic blueprint of the zoonotic pathogen Toxocara canis.</title>
        <authorList>
            <person name="Zhu X.-Q."/>
            <person name="Korhonen P.K."/>
            <person name="Cai H."/>
            <person name="Young N.D."/>
            <person name="Nejsum P."/>
            <person name="von Samson-Himmelstjerna G."/>
            <person name="Boag P.R."/>
            <person name="Tan P."/>
            <person name="Li Q."/>
            <person name="Min J."/>
            <person name="Yang Y."/>
            <person name="Wang X."/>
            <person name="Fang X."/>
            <person name="Hall R.S."/>
            <person name="Hofmann A."/>
            <person name="Sternberg P.W."/>
            <person name="Jex A.R."/>
            <person name="Gasser R.B."/>
        </authorList>
    </citation>
    <scope>NUCLEOTIDE SEQUENCE [LARGE SCALE GENOMIC DNA]</scope>
    <source>
        <strain evidence="4">PN_DK_2014</strain>
    </source>
</reference>
<dbReference type="AlphaFoldDB" id="A0A0B2V3S3"/>
<evidence type="ECO:0000313" key="4">
    <source>
        <dbReference type="EMBL" id="KHN76102.1"/>
    </source>
</evidence>
<proteinExistence type="predicted"/>
<protein>
    <submittedName>
        <fullName evidence="4">E3 ubiquitin-protein ligase PDZRN3</fullName>
    </submittedName>
</protein>
<dbReference type="Pfam" id="PF00595">
    <property type="entry name" value="PDZ"/>
    <property type="match status" value="1"/>
</dbReference>
<feature type="region of interest" description="Disordered" evidence="2">
    <location>
        <begin position="550"/>
        <end position="569"/>
    </location>
</feature>
<feature type="compositionally biased region" description="Polar residues" evidence="2">
    <location>
        <begin position="373"/>
        <end position="389"/>
    </location>
</feature>
<feature type="coiled-coil region" evidence="1">
    <location>
        <begin position="308"/>
        <end position="342"/>
    </location>
</feature>
<dbReference type="PANTHER" id="PTHR15545">
    <property type="entry name" value="PDZ DOMAIN CONTAINING RING FINGER PROTEIN 3, 4"/>
    <property type="match status" value="1"/>
</dbReference>
<evidence type="ECO:0000256" key="2">
    <source>
        <dbReference type="SAM" id="MobiDB-lite"/>
    </source>
</evidence>
<keyword evidence="1" id="KW-0175">Coiled coil</keyword>
<dbReference type="InterPro" id="IPR051971">
    <property type="entry name" value="E3_ubiquitin-PDZ_ligase"/>
</dbReference>
<feature type="compositionally biased region" description="Basic and acidic residues" evidence="2">
    <location>
        <begin position="362"/>
        <end position="372"/>
    </location>
</feature>
<evidence type="ECO:0000256" key="1">
    <source>
        <dbReference type="SAM" id="Coils"/>
    </source>
</evidence>
<dbReference type="Gene3D" id="2.30.42.10">
    <property type="match status" value="1"/>
</dbReference>
<dbReference type="InterPro" id="IPR001478">
    <property type="entry name" value="PDZ"/>
</dbReference>
<name>A0A0B2V3S3_TOXCA</name>
<dbReference type="PANTHER" id="PTHR15545:SF8">
    <property type="entry name" value="SLO-INTERACTING PROTEIN 1"/>
    <property type="match status" value="1"/>
</dbReference>
<evidence type="ECO:0000259" key="3">
    <source>
        <dbReference type="PROSITE" id="PS50106"/>
    </source>
</evidence>
<feature type="region of interest" description="Disordered" evidence="2">
    <location>
        <begin position="362"/>
        <end position="390"/>
    </location>
</feature>
<dbReference type="InterPro" id="IPR036034">
    <property type="entry name" value="PDZ_sf"/>
</dbReference>
<evidence type="ECO:0000313" key="5">
    <source>
        <dbReference type="Proteomes" id="UP000031036"/>
    </source>
</evidence>
<dbReference type="OrthoDB" id="6270329at2759"/>
<dbReference type="STRING" id="6265.A0A0B2V3S3"/>
<dbReference type="Proteomes" id="UP000031036">
    <property type="component" value="Unassembled WGS sequence"/>
</dbReference>
<dbReference type="CDD" id="cd06716">
    <property type="entry name" value="PDZ2-PDZRN4-like"/>
    <property type="match status" value="1"/>
</dbReference>
<dbReference type="OMA" id="YHGQGGS"/>